<reference evidence="1 2" key="1">
    <citation type="journal article" date="2015" name="Genome Announc.">
        <title>Expanding the biotechnology potential of lactobacilli through comparative genomics of 213 strains and associated genera.</title>
        <authorList>
            <person name="Sun Z."/>
            <person name="Harris H.M."/>
            <person name="McCann A."/>
            <person name="Guo C."/>
            <person name="Argimon S."/>
            <person name="Zhang W."/>
            <person name="Yang X."/>
            <person name="Jeffery I.B."/>
            <person name="Cooney J.C."/>
            <person name="Kagawa T.F."/>
            <person name="Liu W."/>
            <person name="Song Y."/>
            <person name="Salvetti E."/>
            <person name="Wrobel A."/>
            <person name="Rasinkangas P."/>
            <person name="Parkhill J."/>
            <person name="Rea M.C."/>
            <person name="O'Sullivan O."/>
            <person name="Ritari J."/>
            <person name="Douillard F.P."/>
            <person name="Paul Ross R."/>
            <person name="Yang R."/>
            <person name="Briner A.E."/>
            <person name="Felis G.E."/>
            <person name="de Vos W.M."/>
            <person name="Barrangou R."/>
            <person name="Klaenhammer T.R."/>
            <person name="Caufield P.W."/>
            <person name="Cui Y."/>
            <person name="Zhang H."/>
            <person name="O'Toole P.W."/>
        </authorList>
    </citation>
    <scope>NUCLEOTIDE SEQUENCE [LARGE SCALE GENOMIC DNA]</scope>
    <source>
        <strain evidence="1 2">DSM 16230</strain>
    </source>
</reference>
<gene>
    <name evidence="1" type="ORF">FD50_GL000193</name>
</gene>
<proteinExistence type="predicted"/>
<protein>
    <submittedName>
        <fullName evidence="1">Uncharacterized protein</fullName>
    </submittedName>
</protein>
<name>A0A0R1V924_9LACO</name>
<dbReference type="STRING" id="1423801.FD50_GL000193"/>
<keyword evidence="2" id="KW-1185">Reference proteome</keyword>
<dbReference type="Proteomes" id="UP000051166">
    <property type="component" value="Unassembled WGS sequence"/>
</dbReference>
<comment type="caution">
    <text evidence="1">The sequence shown here is derived from an EMBL/GenBank/DDBJ whole genome shotgun (WGS) entry which is preliminary data.</text>
</comment>
<accession>A0A0R1V924</accession>
<organism evidence="1 2">
    <name type="scientific">Liquorilactobacillus satsumensis DSM 16230 = JCM 12392</name>
    <dbReference type="NCBI Taxonomy" id="1423801"/>
    <lineage>
        <taxon>Bacteria</taxon>
        <taxon>Bacillati</taxon>
        <taxon>Bacillota</taxon>
        <taxon>Bacilli</taxon>
        <taxon>Lactobacillales</taxon>
        <taxon>Lactobacillaceae</taxon>
        <taxon>Liquorilactobacillus</taxon>
    </lineage>
</organism>
<sequence length="93" mass="10622">MKEGQKMALNNRKLDHILEDRGLTNLDPDTLWQVKAILSELEGEQLLKNSKKIISSDFVAEKATANYLRAVVEQNWVIISQNNRIIEKLSSKS</sequence>
<evidence type="ECO:0000313" key="2">
    <source>
        <dbReference type="Proteomes" id="UP000051166"/>
    </source>
</evidence>
<dbReference type="PATRIC" id="fig|1423801.4.peg.195"/>
<evidence type="ECO:0000313" key="1">
    <source>
        <dbReference type="EMBL" id="KRL99493.1"/>
    </source>
</evidence>
<dbReference type="AlphaFoldDB" id="A0A0R1V924"/>
<dbReference type="EMBL" id="AZFQ01000026">
    <property type="protein sequence ID" value="KRL99493.1"/>
    <property type="molecule type" value="Genomic_DNA"/>
</dbReference>